<evidence type="ECO:0000313" key="1">
    <source>
        <dbReference type="EMBL" id="CAK0839908.1"/>
    </source>
</evidence>
<dbReference type="Proteomes" id="UP001189429">
    <property type="component" value="Unassembled WGS sequence"/>
</dbReference>
<feature type="non-terminal residue" evidence="1">
    <location>
        <position position="1"/>
    </location>
</feature>
<evidence type="ECO:0000313" key="2">
    <source>
        <dbReference type="Proteomes" id="UP001189429"/>
    </source>
</evidence>
<comment type="caution">
    <text evidence="1">The sequence shown here is derived from an EMBL/GenBank/DDBJ whole genome shotgun (WGS) entry which is preliminary data.</text>
</comment>
<organism evidence="1 2">
    <name type="scientific">Prorocentrum cordatum</name>
    <dbReference type="NCBI Taxonomy" id="2364126"/>
    <lineage>
        <taxon>Eukaryota</taxon>
        <taxon>Sar</taxon>
        <taxon>Alveolata</taxon>
        <taxon>Dinophyceae</taxon>
        <taxon>Prorocentrales</taxon>
        <taxon>Prorocentraceae</taxon>
        <taxon>Prorocentrum</taxon>
    </lineage>
</organism>
<protein>
    <submittedName>
        <fullName evidence="1">Uncharacterized protein</fullName>
    </submittedName>
</protein>
<keyword evidence="2" id="KW-1185">Reference proteome</keyword>
<name>A0ABN9T4I1_9DINO</name>
<dbReference type="EMBL" id="CAUYUJ010014333">
    <property type="protein sequence ID" value="CAK0839908.1"/>
    <property type="molecule type" value="Genomic_DNA"/>
</dbReference>
<reference evidence="1" key="1">
    <citation type="submission" date="2023-10" db="EMBL/GenBank/DDBJ databases">
        <authorList>
            <person name="Chen Y."/>
            <person name="Shah S."/>
            <person name="Dougan E. K."/>
            <person name="Thang M."/>
            <person name="Chan C."/>
        </authorList>
    </citation>
    <scope>NUCLEOTIDE SEQUENCE [LARGE SCALE GENOMIC DNA]</scope>
</reference>
<proteinExistence type="predicted"/>
<gene>
    <name evidence="1" type="ORF">PCOR1329_LOCUS35471</name>
</gene>
<feature type="non-terminal residue" evidence="1">
    <location>
        <position position="316"/>
    </location>
</feature>
<accession>A0ABN9T4I1</accession>
<sequence length="316" mass="37270">FWCSSPCCWSTLCRSASSRAPLTTSSEHSRMRSRRPWKRSWARPRHPSSRRYRTTPLAWSELWLRGRMQLISKFRFSSLIFKQEVMCWNTRSTRCGSKWRRCGKNFTAKRRPSRSRTMRTCRCGIASQTRRCLLRACRRSPARRRSLRSSLSGSLRQVLGRINTSSLVTVPARSMSYRCSAIVMLHSAKFVRLDGRSSGTLRTGGNLELMQCLVDGQKYSWDWTNRPDRSERKYKQNAWRPLSNISYLTRESSMTEPRESCSSTAYRRLRSRRVTRSSPRAAYYGTALQSRRREWTRRRCRIRSMLHSMRSRTQCN</sequence>